<feature type="transmembrane region" description="Helical" evidence="6">
    <location>
        <begin position="372"/>
        <end position="389"/>
    </location>
</feature>
<dbReference type="PANTHER" id="PTHR10283:SF82">
    <property type="entry name" value="SOLUTE CARRIER FAMILY 13 MEMBER 2"/>
    <property type="match status" value="1"/>
</dbReference>
<evidence type="ECO:0000256" key="3">
    <source>
        <dbReference type="ARBA" id="ARBA00022692"/>
    </source>
</evidence>
<feature type="transmembrane region" description="Helical" evidence="6">
    <location>
        <begin position="343"/>
        <end position="365"/>
    </location>
</feature>
<feature type="transmembrane region" description="Helical" evidence="6">
    <location>
        <begin position="131"/>
        <end position="152"/>
    </location>
</feature>
<keyword evidence="9" id="KW-1185">Reference proteome</keyword>
<feature type="transmembrane region" description="Helical" evidence="6">
    <location>
        <begin position="246"/>
        <end position="264"/>
    </location>
</feature>
<evidence type="ECO:0000313" key="8">
    <source>
        <dbReference type="EMBL" id="RPJ67253.1"/>
    </source>
</evidence>
<keyword evidence="5 6" id="KW-0472">Membrane</keyword>
<feature type="domain" description="Citrate transporter-like" evidence="7">
    <location>
        <begin position="42"/>
        <end position="400"/>
    </location>
</feature>
<feature type="transmembrane region" description="Helical" evidence="6">
    <location>
        <begin position="203"/>
        <end position="225"/>
    </location>
</feature>
<name>A0A3N5Y2K1_9ALTE</name>
<reference evidence="8 9" key="1">
    <citation type="submission" date="2018-11" db="EMBL/GenBank/DDBJ databases">
        <authorList>
            <person name="Ye M.-Q."/>
            <person name="Du Z.-J."/>
        </authorList>
    </citation>
    <scope>NUCLEOTIDE SEQUENCE [LARGE SCALE GENOMIC DNA]</scope>
    <source>
        <strain evidence="8 9">U0105</strain>
    </source>
</reference>
<feature type="transmembrane region" description="Helical" evidence="6">
    <location>
        <begin position="38"/>
        <end position="61"/>
    </location>
</feature>
<evidence type="ECO:0000256" key="5">
    <source>
        <dbReference type="ARBA" id="ARBA00023136"/>
    </source>
</evidence>
<feature type="transmembrane region" description="Helical" evidence="6">
    <location>
        <begin position="436"/>
        <end position="453"/>
    </location>
</feature>
<dbReference type="AlphaFoldDB" id="A0A3N5Y2K1"/>
<dbReference type="InterPro" id="IPR031312">
    <property type="entry name" value="Na/sul_symport_CS"/>
</dbReference>
<dbReference type="InterPro" id="IPR001898">
    <property type="entry name" value="SLC13A/DASS"/>
</dbReference>
<proteinExistence type="predicted"/>
<keyword evidence="2" id="KW-0813">Transport</keyword>
<dbReference type="InterPro" id="IPR004680">
    <property type="entry name" value="Cit_transptr-like_dom"/>
</dbReference>
<dbReference type="EMBL" id="RPOK01000002">
    <property type="protein sequence ID" value="RPJ67253.1"/>
    <property type="molecule type" value="Genomic_DNA"/>
</dbReference>
<feature type="transmembrane region" description="Helical" evidence="6">
    <location>
        <begin position="73"/>
        <end position="92"/>
    </location>
</feature>
<feature type="transmembrane region" description="Helical" evidence="6">
    <location>
        <begin position="6"/>
        <end position="26"/>
    </location>
</feature>
<dbReference type="GO" id="GO:0015141">
    <property type="term" value="F:succinate transmembrane transporter activity"/>
    <property type="evidence" value="ECO:0007669"/>
    <property type="project" value="UniProtKB-ARBA"/>
</dbReference>
<evidence type="ECO:0000256" key="1">
    <source>
        <dbReference type="ARBA" id="ARBA00004141"/>
    </source>
</evidence>
<evidence type="ECO:0000256" key="2">
    <source>
        <dbReference type="ARBA" id="ARBA00022448"/>
    </source>
</evidence>
<dbReference type="Proteomes" id="UP000275281">
    <property type="component" value="Unassembled WGS sequence"/>
</dbReference>
<dbReference type="OrthoDB" id="9766267at2"/>
<sequence length="454" mass="47855">MIKPLWLGIGLFNGLLMALVCTMAGAQPQITSTAAITVVVATLWVSEALPIPVTSIIPFFAFPFSGVLSVQEASSALGSHVILLLMGAFMLSKALEKSNVHERLALNVIHFTGAKNARTLVLSFMFTAAFLSMWISNTATVLMLLPIALAVLTKLNAPALAPMLLLGIAYAGSLGGVGTPVGTPPNIIMISIYEETFGQGINFIQWMKTGVPIVIVAIPIIALWLTRKNFTIAPPSLPKPGNWQSAEIRVLVAFLIVVLSWITRPYWTDALGISGVNDSTVALAGVVLMCLIPDGNKEKPGRLLDWETAQDIPWGMLLLFAGGICLAKAFTASGLSVLLGEQFASLAGLSVILIMLLLCIGVSYLTEITSNTATATLLMPILASAAVAMDIDPLLLMMPAAISASCAFMMPVATAPNAIVYGSGLVPIKVMAREGAILNLIVAFVVSGVVWLTV</sequence>
<protein>
    <submittedName>
        <fullName evidence="8">SLC13/DASS family transporter</fullName>
    </submittedName>
</protein>
<evidence type="ECO:0000259" key="7">
    <source>
        <dbReference type="Pfam" id="PF03600"/>
    </source>
</evidence>
<dbReference type="GO" id="GO:0005886">
    <property type="term" value="C:plasma membrane"/>
    <property type="evidence" value="ECO:0007669"/>
    <property type="project" value="TreeGrafter"/>
</dbReference>
<organism evidence="8 9">
    <name type="scientific">Alteromonas sediminis</name>
    <dbReference type="NCBI Taxonomy" id="2259342"/>
    <lineage>
        <taxon>Bacteria</taxon>
        <taxon>Pseudomonadati</taxon>
        <taxon>Pseudomonadota</taxon>
        <taxon>Gammaproteobacteria</taxon>
        <taxon>Alteromonadales</taxon>
        <taxon>Alteromonadaceae</taxon>
        <taxon>Alteromonas/Salinimonas group</taxon>
        <taxon>Alteromonas</taxon>
    </lineage>
</organism>
<evidence type="ECO:0000256" key="4">
    <source>
        <dbReference type="ARBA" id="ARBA00022989"/>
    </source>
</evidence>
<dbReference type="PANTHER" id="PTHR10283">
    <property type="entry name" value="SOLUTE CARRIER FAMILY 13 MEMBER"/>
    <property type="match status" value="1"/>
</dbReference>
<dbReference type="NCBIfam" id="TIGR00785">
    <property type="entry name" value="dass"/>
    <property type="match status" value="1"/>
</dbReference>
<evidence type="ECO:0000256" key="6">
    <source>
        <dbReference type="SAM" id="Phobius"/>
    </source>
</evidence>
<gene>
    <name evidence="8" type="ORF">DRW07_06885</name>
</gene>
<evidence type="ECO:0000313" key="9">
    <source>
        <dbReference type="Proteomes" id="UP000275281"/>
    </source>
</evidence>
<dbReference type="Pfam" id="PF03600">
    <property type="entry name" value="CitMHS"/>
    <property type="match status" value="1"/>
</dbReference>
<keyword evidence="3 6" id="KW-0812">Transmembrane</keyword>
<dbReference type="PROSITE" id="PS01271">
    <property type="entry name" value="NA_SULFATE"/>
    <property type="match status" value="1"/>
</dbReference>
<feature type="transmembrane region" description="Helical" evidence="6">
    <location>
        <begin position="312"/>
        <end position="331"/>
    </location>
</feature>
<keyword evidence="4 6" id="KW-1133">Transmembrane helix</keyword>
<accession>A0A3N5Y2K1</accession>
<comment type="caution">
    <text evidence="8">The sequence shown here is derived from an EMBL/GenBank/DDBJ whole genome shotgun (WGS) entry which is preliminary data.</text>
</comment>
<dbReference type="CDD" id="cd01115">
    <property type="entry name" value="SLC13_permease"/>
    <property type="match status" value="1"/>
</dbReference>
<feature type="transmembrane region" description="Helical" evidence="6">
    <location>
        <begin position="164"/>
        <end position="183"/>
    </location>
</feature>
<comment type="subcellular location">
    <subcellularLocation>
        <location evidence="1">Membrane</location>
        <topology evidence="1">Multi-pass membrane protein</topology>
    </subcellularLocation>
</comment>